<gene>
    <name evidence="3" type="ORF">GA0070216_103341</name>
</gene>
<feature type="region of interest" description="Disordered" evidence="1">
    <location>
        <begin position="130"/>
        <end position="168"/>
    </location>
</feature>
<feature type="compositionally biased region" description="Low complexity" evidence="1">
    <location>
        <begin position="140"/>
        <end position="150"/>
    </location>
</feature>
<feature type="compositionally biased region" description="Basic and acidic residues" evidence="1">
    <location>
        <begin position="82"/>
        <end position="94"/>
    </location>
</feature>
<dbReference type="EMBL" id="FMCU01000003">
    <property type="protein sequence ID" value="SCE95434.1"/>
    <property type="molecule type" value="Genomic_DNA"/>
</dbReference>
<name>A0A1C4WGY6_9ACTN</name>
<organism evidence="3 4">
    <name type="scientific">Micromonospora matsumotoense</name>
    <dbReference type="NCBI Taxonomy" id="121616"/>
    <lineage>
        <taxon>Bacteria</taxon>
        <taxon>Bacillati</taxon>
        <taxon>Actinomycetota</taxon>
        <taxon>Actinomycetes</taxon>
        <taxon>Micromonosporales</taxon>
        <taxon>Micromonosporaceae</taxon>
        <taxon>Micromonospora</taxon>
    </lineage>
</organism>
<reference evidence="4" key="1">
    <citation type="submission" date="2016-06" db="EMBL/GenBank/DDBJ databases">
        <authorList>
            <person name="Varghese N."/>
            <person name="Submissions Spin"/>
        </authorList>
    </citation>
    <scope>NUCLEOTIDE SEQUENCE [LARGE SCALE GENOMIC DNA]</scope>
    <source>
        <strain evidence="4">DSM 44100</strain>
    </source>
</reference>
<dbReference type="STRING" id="121616.GA0070216_103341"/>
<feature type="region of interest" description="Disordered" evidence="1">
    <location>
        <begin position="338"/>
        <end position="380"/>
    </location>
</feature>
<dbReference type="AlphaFoldDB" id="A0A1C4WGY6"/>
<keyword evidence="2" id="KW-0472">Membrane</keyword>
<accession>A0A1C4WGY6</accession>
<protein>
    <submittedName>
        <fullName evidence="3">Uncharacterized protein</fullName>
    </submittedName>
</protein>
<evidence type="ECO:0000256" key="1">
    <source>
        <dbReference type="SAM" id="MobiDB-lite"/>
    </source>
</evidence>
<keyword evidence="2" id="KW-0812">Transmembrane</keyword>
<feature type="region of interest" description="Disordered" evidence="1">
    <location>
        <begin position="1"/>
        <end position="100"/>
    </location>
</feature>
<evidence type="ECO:0000313" key="3">
    <source>
        <dbReference type="EMBL" id="SCE95434.1"/>
    </source>
</evidence>
<keyword evidence="4" id="KW-1185">Reference proteome</keyword>
<feature type="transmembrane region" description="Helical" evidence="2">
    <location>
        <begin position="103"/>
        <end position="126"/>
    </location>
</feature>
<feature type="compositionally biased region" description="Polar residues" evidence="1">
    <location>
        <begin position="340"/>
        <end position="351"/>
    </location>
</feature>
<evidence type="ECO:0000313" key="4">
    <source>
        <dbReference type="Proteomes" id="UP000198797"/>
    </source>
</evidence>
<keyword evidence="2" id="KW-1133">Transmembrane helix</keyword>
<proteinExistence type="predicted"/>
<sequence length="380" mass="39995">MDPTLGDMVYRYESAEDAFEENPQPGTDLPLFQPVPTTAAGPSPSRFPAPSLPRVSQPVPPAADPVPIRSAVQVPAPTSAPDRSRSRRSGDGRSSRGGRGWQIVVGGAAVLMLLGLCGLGGAVLLIDRTPTDDSSPNGQAAPTAPGATAPDEQAAGGPLDSRDVDRQPLTVKEVFPGKKLVVGVDRHEYQVLKTQSGSSCAVAATGEIADLLVTLGCSQVVRATLRSPDDDHLVTVGLFNLTDLATAQRVRERIRPLLDDRRGRFRGMPAGDDTESVATAAARVAWQVRGHYVAYCLVTRDDAGAVPADDKTVREIIYDLIELHLDKGVLDRRAAGVSVDQPTVKATSPSATPRAGDRKTPTPSASANRDDPDTGELPGD</sequence>
<dbReference type="Proteomes" id="UP000198797">
    <property type="component" value="Unassembled WGS sequence"/>
</dbReference>
<evidence type="ECO:0000256" key="2">
    <source>
        <dbReference type="SAM" id="Phobius"/>
    </source>
</evidence>